<dbReference type="EMBL" id="SBIQ01000291">
    <property type="protein sequence ID" value="KAF7680979.1"/>
    <property type="molecule type" value="Genomic_DNA"/>
</dbReference>
<dbReference type="Proteomes" id="UP001516464">
    <property type="component" value="Unassembled WGS sequence"/>
</dbReference>
<proteinExistence type="predicted"/>
<evidence type="ECO:0000256" key="1">
    <source>
        <dbReference type="SAM" id="Coils"/>
    </source>
</evidence>
<keyword evidence="1" id="KW-0175">Coiled coil</keyword>
<protein>
    <submittedName>
        <fullName evidence="2">Uncharacterized protein</fullName>
    </submittedName>
</protein>
<accession>A0ABQ7HW76</accession>
<name>A0ABQ7HW76_9MICR</name>
<evidence type="ECO:0000313" key="3">
    <source>
        <dbReference type="Proteomes" id="UP001516464"/>
    </source>
</evidence>
<gene>
    <name evidence="2" type="ORF">TCON_2406</name>
</gene>
<organism evidence="2 3">
    <name type="scientific">Astathelohania contejeani</name>
    <dbReference type="NCBI Taxonomy" id="164912"/>
    <lineage>
        <taxon>Eukaryota</taxon>
        <taxon>Fungi</taxon>
        <taxon>Fungi incertae sedis</taxon>
        <taxon>Microsporidia</taxon>
        <taxon>Astathelohaniidae</taxon>
        <taxon>Astathelohania</taxon>
    </lineage>
</organism>
<reference evidence="2 3" key="1">
    <citation type="submission" date="2019-01" db="EMBL/GenBank/DDBJ databases">
        <title>Genomes sequencing and comparative genomics of infectious freshwater microsporidia, Cucumispora dikerogammari and Thelohania contejeani.</title>
        <authorList>
            <person name="Cormier A."/>
            <person name="Giraud I."/>
            <person name="Wattier R."/>
            <person name="Teixeira M."/>
            <person name="Grandjean F."/>
            <person name="Rigaud T."/>
            <person name="Cordaux R."/>
        </authorList>
    </citation>
    <scope>NUCLEOTIDE SEQUENCE [LARGE SCALE GENOMIC DNA]</scope>
    <source>
        <strain evidence="2">T1</strain>
        <tissue evidence="2">Spores</tissue>
    </source>
</reference>
<sequence>MKKDIKYQNLFYEHLRIELNNYTNYYKELYMKVFMIRNSNRVLCKLASSLYQVGAVGTPKLYKYCEVYYENIFKILEEEINELLNDIKEIEIEIFNYTNIIKRRLRKSINQE</sequence>
<keyword evidence="3" id="KW-1185">Reference proteome</keyword>
<feature type="coiled-coil region" evidence="1">
    <location>
        <begin position="73"/>
        <end position="100"/>
    </location>
</feature>
<evidence type="ECO:0000313" key="2">
    <source>
        <dbReference type="EMBL" id="KAF7680979.1"/>
    </source>
</evidence>
<comment type="caution">
    <text evidence="2">The sequence shown here is derived from an EMBL/GenBank/DDBJ whole genome shotgun (WGS) entry which is preliminary data.</text>
</comment>